<dbReference type="OMA" id="EWNKWED"/>
<dbReference type="OrthoDB" id="380606at2759"/>
<dbReference type="GeneID" id="39867704"/>
<keyword evidence="4" id="KW-1185">Reference proteome</keyword>
<gene>
    <name evidence="3" type="primary">PmUG01_07014000</name>
    <name evidence="3" type="ORF">PMUG01_07014000</name>
</gene>
<dbReference type="RefSeq" id="XP_028860612.1">
    <property type="nucleotide sequence ID" value="XM_029003865.1"/>
</dbReference>
<reference evidence="3 4" key="1">
    <citation type="submission" date="2016-06" db="EMBL/GenBank/DDBJ databases">
        <authorList>
            <consortium name="Pathogen Informatics"/>
        </authorList>
    </citation>
    <scope>NUCLEOTIDE SEQUENCE [LARGE SCALE GENOMIC DNA]</scope>
</reference>
<proteinExistence type="predicted"/>
<keyword evidence="1" id="KW-0812">Transmembrane</keyword>
<keyword evidence="1" id="KW-1133">Transmembrane helix</keyword>
<dbReference type="Pfam" id="PF12319">
    <property type="entry name" value="TryThrA_C"/>
    <property type="match status" value="1"/>
</dbReference>
<dbReference type="VEuPathDB" id="PlasmoDB:PmUG01_07014000"/>
<feature type="transmembrane region" description="Helical" evidence="1">
    <location>
        <begin position="6"/>
        <end position="27"/>
    </location>
</feature>
<evidence type="ECO:0000313" key="3">
    <source>
        <dbReference type="EMBL" id="SBT87679.1"/>
    </source>
</evidence>
<name>A0A1D3JLY3_PLAMA</name>
<organism evidence="3 4">
    <name type="scientific">Plasmodium malariae</name>
    <dbReference type="NCBI Taxonomy" id="5858"/>
    <lineage>
        <taxon>Eukaryota</taxon>
        <taxon>Sar</taxon>
        <taxon>Alveolata</taxon>
        <taxon>Apicomplexa</taxon>
        <taxon>Aconoidasida</taxon>
        <taxon>Haemosporida</taxon>
        <taxon>Plasmodiidae</taxon>
        <taxon>Plasmodium</taxon>
        <taxon>Plasmodium (Plasmodium)</taxon>
    </lineage>
</organism>
<dbReference type="InterPro" id="IPR022089">
    <property type="entry name" value="Plasmodium-antigen_C"/>
</dbReference>
<evidence type="ECO:0000313" key="4">
    <source>
        <dbReference type="Proteomes" id="UP000219813"/>
    </source>
</evidence>
<keyword evidence="1" id="KW-0472">Membrane</keyword>
<sequence>MLSNTAATFTVSKIFFSLFFLFPSFLLNNASELSYLSLNESNHYPSNVLEYLKDPKERSHEWKVNRWKNWMNQLEEDWEEFSETLQTDNNEWIEGNEEKWEIWFESIKKKWIHYNKNLENEYKKDILAESLTWDETMWKVWINTEGREHMEKEWKTWIAEKESNMYDWVVKQWSQWKSEKIEEWVNSKWKLKEDEYWKKWEHKVKKWNKMKKMLHSKENNDWMKWKQRVEMEREQWLDWVESKDEIFINQKWKNWKKWKNNKRNIFYKWVDNYINKWIDEKKWVPLVNEVKELTKKKGR</sequence>
<dbReference type="AlphaFoldDB" id="A0A1D3JLY3"/>
<dbReference type="EMBL" id="LT594628">
    <property type="protein sequence ID" value="SBT87679.1"/>
    <property type="molecule type" value="Genomic_DNA"/>
</dbReference>
<evidence type="ECO:0000256" key="1">
    <source>
        <dbReference type="SAM" id="Phobius"/>
    </source>
</evidence>
<dbReference type="KEGG" id="pmal:PMUG01_07014000"/>
<protein>
    <submittedName>
        <fullName evidence="3">Tryptophan-rich antigen</fullName>
    </submittedName>
</protein>
<dbReference type="Proteomes" id="UP000219813">
    <property type="component" value="Chromosome 7"/>
</dbReference>
<accession>A0A1D3JLY3</accession>
<feature type="domain" description="Tryptophan/threonine-rich plasmodium antigen C-terminal" evidence="2">
    <location>
        <begin position="66"/>
        <end position="284"/>
    </location>
</feature>
<evidence type="ECO:0000259" key="2">
    <source>
        <dbReference type="Pfam" id="PF12319"/>
    </source>
</evidence>